<dbReference type="RefSeq" id="WP_106339523.1">
    <property type="nucleotide sequence ID" value="NZ_PVZS01000032.1"/>
</dbReference>
<keyword evidence="1" id="KW-0472">Membrane</keyword>
<dbReference type="OrthoDB" id="7584858at2"/>
<evidence type="ECO:0000313" key="4">
    <source>
        <dbReference type="Proteomes" id="UP000239772"/>
    </source>
</evidence>
<dbReference type="AlphaFoldDB" id="A0A2T1HN03"/>
<feature type="transmembrane region" description="Helical" evidence="1">
    <location>
        <begin position="32"/>
        <end position="51"/>
    </location>
</feature>
<proteinExistence type="predicted"/>
<reference evidence="4" key="1">
    <citation type="submission" date="2018-03" db="EMBL/GenBank/DDBJ databases">
        <authorList>
            <person name="Sun L."/>
            <person name="Liu H."/>
            <person name="Chen W."/>
            <person name="Huang K."/>
            <person name="Liu W."/>
            <person name="Gao X."/>
        </authorList>
    </citation>
    <scope>NUCLEOTIDE SEQUENCE [LARGE SCALE GENOMIC DNA]</scope>
    <source>
        <strain evidence="4">SH9</strain>
    </source>
</reference>
<protein>
    <recommendedName>
        <fullName evidence="2">Inositolphosphotransferase Aur1/Ipt1 domain-containing protein</fullName>
    </recommendedName>
</protein>
<evidence type="ECO:0000313" key="3">
    <source>
        <dbReference type="EMBL" id="PSC03044.1"/>
    </source>
</evidence>
<feature type="transmembrane region" description="Helical" evidence="1">
    <location>
        <begin position="160"/>
        <end position="184"/>
    </location>
</feature>
<evidence type="ECO:0000259" key="2">
    <source>
        <dbReference type="Pfam" id="PF14378"/>
    </source>
</evidence>
<accession>A0A2T1HN03</accession>
<name>A0A2T1HN03_9HYPH</name>
<dbReference type="GO" id="GO:0016020">
    <property type="term" value="C:membrane"/>
    <property type="evidence" value="ECO:0007669"/>
    <property type="project" value="UniProtKB-SubCell"/>
</dbReference>
<organism evidence="3 4">
    <name type="scientific">Alsobacter soli</name>
    <dbReference type="NCBI Taxonomy" id="2109933"/>
    <lineage>
        <taxon>Bacteria</taxon>
        <taxon>Pseudomonadati</taxon>
        <taxon>Pseudomonadota</taxon>
        <taxon>Alphaproteobacteria</taxon>
        <taxon>Hyphomicrobiales</taxon>
        <taxon>Alsobacteraceae</taxon>
        <taxon>Alsobacter</taxon>
    </lineage>
</organism>
<feature type="transmembrane region" description="Helical" evidence="1">
    <location>
        <begin position="63"/>
        <end position="90"/>
    </location>
</feature>
<evidence type="ECO:0000256" key="1">
    <source>
        <dbReference type="SAM" id="Phobius"/>
    </source>
</evidence>
<keyword evidence="1" id="KW-0812">Transmembrane</keyword>
<dbReference type="Pfam" id="PF14378">
    <property type="entry name" value="PAP2_3"/>
    <property type="match status" value="1"/>
</dbReference>
<keyword evidence="4" id="KW-1185">Reference proteome</keyword>
<feature type="domain" description="Inositolphosphotransferase Aur1/Ipt1" evidence="2">
    <location>
        <begin position="99"/>
        <end position="283"/>
    </location>
</feature>
<gene>
    <name evidence="3" type="ORF">SLNSH_20665</name>
</gene>
<sequence length="313" mass="33227">MFPLEARTLLPLVAGLAAAVLMIPTSGLDFTPVLRIPAGLVAAWILMQALLPKARSERELRLLKWITLLIYFALAVNCGFILFYCGQAWAAFPLRDEMFLAADRLLGFDWVLAGPWMNQHAAVTSFFLLVYAVFPAFVVAPLFILPLLGRMGEAEFYVRASMIAELVFAIASCVAPAVSAATALGAQAQANSTLALSAFSGPIVESLRSGALTTIDAFEGIGTFPSYHTAGSVLAVIALWGVPWLRGFAVALAAAEIASAVWVGGHYLIDLPAGALMACAAAYAAGWRWAPEAAETLAEPAPERDSTLALRKA</sequence>
<dbReference type="EMBL" id="PVZS01000032">
    <property type="protein sequence ID" value="PSC03044.1"/>
    <property type="molecule type" value="Genomic_DNA"/>
</dbReference>
<comment type="caution">
    <text evidence="3">The sequence shown here is derived from an EMBL/GenBank/DDBJ whole genome shotgun (WGS) entry which is preliminary data.</text>
</comment>
<dbReference type="InterPro" id="IPR026841">
    <property type="entry name" value="Aur1/Ipt1"/>
</dbReference>
<dbReference type="Gene3D" id="1.20.144.10">
    <property type="entry name" value="Phosphatidic acid phosphatase type 2/haloperoxidase"/>
    <property type="match status" value="1"/>
</dbReference>
<feature type="transmembrane region" description="Helical" evidence="1">
    <location>
        <begin position="126"/>
        <end position="148"/>
    </location>
</feature>
<keyword evidence="1" id="KW-1133">Transmembrane helix</keyword>
<dbReference type="Proteomes" id="UP000239772">
    <property type="component" value="Unassembled WGS sequence"/>
</dbReference>